<dbReference type="Gene3D" id="3.30.565.10">
    <property type="entry name" value="Histidine kinase-like ATPase, C-terminal domain"/>
    <property type="match status" value="1"/>
</dbReference>
<feature type="modified residue" description="4-aspartylphosphate" evidence="14">
    <location>
        <position position="1146"/>
    </location>
</feature>
<dbReference type="Gene3D" id="2.130.10.10">
    <property type="entry name" value="YVTN repeat-like/Quinoprotein amine dehydrogenase"/>
    <property type="match status" value="1"/>
</dbReference>
<dbReference type="SMART" id="SM00387">
    <property type="entry name" value="HATPase_c"/>
    <property type="match status" value="1"/>
</dbReference>
<dbReference type="GO" id="GO:0005524">
    <property type="term" value="F:ATP binding"/>
    <property type="evidence" value="ECO:0007669"/>
    <property type="project" value="UniProtKB-KW"/>
</dbReference>
<dbReference type="InterPro" id="IPR015943">
    <property type="entry name" value="WD40/YVTN_repeat-like_dom_sf"/>
</dbReference>
<reference evidence="19 20" key="1">
    <citation type="submission" date="2023-12" db="EMBL/GenBank/DDBJ databases">
        <title>Description of an unclassified Opitutus bacterium of Verrucomicrobiota.</title>
        <authorList>
            <person name="Zhang D.-F."/>
        </authorList>
    </citation>
    <scope>NUCLEOTIDE SEQUENCE [LARGE SCALE GENOMIC DNA]</scope>
    <source>
        <strain evidence="19 20">WL0086</strain>
    </source>
</reference>
<sequence length="1349" mass="146729">MSSNRLHAIARLMGRVYSWFGDICREALAITRPRRRRLVLGSLIASYLLVAVATAPAAAPVVGRPVIAPLLAGPGEVDGPVWAVLEAANGDVIVGSNRLAIFDHHEWQVLALPGAHAFRALTPAQEPGRVWVGALHEMGSLQLGDDDRWHYTSLVEAWRRDTQTNLRDVWAVSAFPGGSLWLTSDRVARWDGTAFTTWEATGPERLIGAEGERALYYFDTGVGLQRLTAVGSPRVLLATTQIPGGTVTWILPPDGDDEALVFGTPKGVFRHTGTLPLERLGPLSAELQHALPGRAIALPDQRFAVGTFRSGVVVAELDGTVVQVIDRNHGLPDNTIYTISHTGDHLWVGYQGGVSRIDGLGHSAMIDRQTGLGDGVPRGLSFGPEGVWLVTSHDVMLLPPGATQPQPVLADEALLREGVHDGEAFWVGGLGGIWRLTADDARREHFSPSDVMQLVRPPQDTPGTVFLEDYELKILRPARFGGWVAKDLSAQIFDTPVSMTATPDGDLWIGTVAGGITRFGWDGPPSAARSRLQARTRFLPGQGLPEHANHLHVFDLFGRTMAFSAHDILQLSSDGTRFDLASEFSTLTGVAAATAPDGRSAYWLVRGQDLPLHRNLGLLRITPNGDDLEITALTAPGLPELMAPSFLEVGASALWIGNTEGVLRIDLAAVTPAPAPPPVAIHVEPLATTDAASTALPASGPLELSADENRIELRVLARAHTREALLLQTRLVGAATDWEAPRYGNRAAFTGLEPGHYHFEARAVDGLGRAGPSTTLEFTVRPHWYRTPLAQVAYGLITLGVALGIFRWRLLHLRRKNEHLNRMVEKRTRELALSNLAKTDFLENISHEIRNPLNGLTGLLALLKDENLGPRERQLTRSLRSVSRKLISVFEDVLTQARLDYGQVQVDPRPFHLRETLEEVMDLFRVQAGQQNQALSLLWPETFRDEFYGDEPKIRTIIENFVGNALKYAPGAAIEVSLLNDPTEDNNRDPVELFIEVADQGPGIPAEEQVVVFSKFVRGNRAKQSGQVGTGLGLATCRSLAQLMGGEVTLHSEPGQGSAFTLVLTLPRSDVEIHPRNAPDAAAAAPTALIAAGDKGRALVVEDEPYNRIALEGLGMELGYQVDVTENAAQAITHAQLHDYDVMFLDWELPGAKGADVARAVRELPNGDQPIILATTAHDSEEIRRRCREAGMDEFLLKPYDTAMVQRIIATVEARRRGDQAPAEQNPVVTSAATEPFNRKAFAYYSLSKGEHESTAIQQFSDSLDQELILLQDAMTAADREKAQFHAHRLRALAGLIGARDLGQAAKTLEELAIRAKGTSELQPAWARTDSAAAYLRARLQSLSAEAGR</sequence>
<evidence type="ECO:0000256" key="15">
    <source>
        <dbReference type="SAM" id="Phobius"/>
    </source>
</evidence>
<evidence type="ECO:0000259" key="18">
    <source>
        <dbReference type="PROSITE" id="PS50894"/>
    </source>
</evidence>
<proteinExistence type="predicted"/>
<dbReference type="SMART" id="SM00448">
    <property type="entry name" value="REC"/>
    <property type="match status" value="1"/>
</dbReference>
<feature type="domain" description="HPt" evidence="18">
    <location>
        <begin position="1249"/>
        <end position="1349"/>
    </location>
</feature>
<dbReference type="PANTHER" id="PTHR43047">
    <property type="entry name" value="TWO-COMPONENT HISTIDINE PROTEIN KINASE"/>
    <property type="match status" value="1"/>
</dbReference>
<dbReference type="PROSITE" id="PS50109">
    <property type="entry name" value="HIS_KIN"/>
    <property type="match status" value="1"/>
</dbReference>
<dbReference type="EC" id="2.7.13.3" evidence="3"/>
<organism evidence="19 20">
    <name type="scientific">Actomonas aquatica</name>
    <dbReference type="NCBI Taxonomy" id="2866162"/>
    <lineage>
        <taxon>Bacteria</taxon>
        <taxon>Pseudomonadati</taxon>
        <taxon>Verrucomicrobiota</taxon>
        <taxon>Opitutia</taxon>
        <taxon>Opitutales</taxon>
        <taxon>Opitutaceae</taxon>
        <taxon>Actomonas</taxon>
    </lineage>
</organism>
<evidence type="ECO:0000256" key="13">
    <source>
        <dbReference type="PROSITE-ProRule" id="PRU00110"/>
    </source>
</evidence>
<dbReference type="PROSITE" id="PS50110">
    <property type="entry name" value="RESPONSE_REGULATORY"/>
    <property type="match status" value="1"/>
</dbReference>
<dbReference type="SUPFAM" id="SSF47226">
    <property type="entry name" value="Histidine-containing phosphotransfer domain, HPT domain"/>
    <property type="match status" value="1"/>
</dbReference>
<protein>
    <recommendedName>
        <fullName evidence="3">histidine kinase</fullName>
        <ecNumber evidence="3">2.7.13.3</ecNumber>
    </recommendedName>
</protein>
<dbReference type="InterPro" id="IPR013783">
    <property type="entry name" value="Ig-like_fold"/>
</dbReference>
<evidence type="ECO:0000256" key="5">
    <source>
        <dbReference type="ARBA" id="ARBA00022519"/>
    </source>
</evidence>
<keyword evidence="12 15" id="KW-0472">Membrane</keyword>
<evidence type="ECO:0000256" key="6">
    <source>
        <dbReference type="ARBA" id="ARBA00022553"/>
    </source>
</evidence>
<evidence type="ECO:0000256" key="14">
    <source>
        <dbReference type="PROSITE-ProRule" id="PRU00169"/>
    </source>
</evidence>
<keyword evidence="9" id="KW-0418">Kinase</keyword>
<evidence type="ECO:0000256" key="11">
    <source>
        <dbReference type="ARBA" id="ARBA00022989"/>
    </source>
</evidence>
<comment type="catalytic activity">
    <reaction evidence="1">
        <text>ATP + protein L-histidine = ADP + protein N-phospho-L-histidine.</text>
        <dbReference type="EC" id="2.7.13.3"/>
    </reaction>
</comment>
<keyword evidence="8 15" id="KW-0812">Transmembrane</keyword>
<dbReference type="SUPFAM" id="SSF55874">
    <property type="entry name" value="ATPase domain of HSP90 chaperone/DNA topoisomerase II/histidine kinase"/>
    <property type="match status" value="1"/>
</dbReference>
<evidence type="ECO:0000256" key="4">
    <source>
        <dbReference type="ARBA" id="ARBA00022475"/>
    </source>
</evidence>
<dbReference type="Pfam" id="PF02518">
    <property type="entry name" value="HATPase_c"/>
    <property type="match status" value="1"/>
</dbReference>
<keyword evidence="5" id="KW-0997">Cell inner membrane</keyword>
<dbReference type="InterPro" id="IPR036890">
    <property type="entry name" value="HATPase_C_sf"/>
</dbReference>
<evidence type="ECO:0000256" key="1">
    <source>
        <dbReference type="ARBA" id="ARBA00000085"/>
    </source>
</evidence>
<evidence type="ECO:0000259" key="16">
    <source>
        <dbReference type="PROSITE" id="PS50109"/>
    </source>
</evidence>
<keyword evidence="10 19" id="KW-0067">ATP-binding</keyword>
<feature type="domain" description="Response regulatory" evidence="17">
    <location>
        <begin position="1097"/>
        <end position="1213"/>
    </location>
</feature>
<name>A0ABZ1CC46_9BACT</name>
<evidence type="ECO:0000256" key="2">
    <source>
        <dbReference type="ARBA" id="ARBA00004429"/>
    </source>
</evidence>
<dbReference type="InterPro" id="IPR011006">
    <property type="entry name" value="CheY-like_superfamily"/>
</dbReference>
<dbReference type="Gene3D" id="1.10.287.130">
    <property type="match status" value="1"/>
</dbReference>
<evidence type="ECO:0000256" key="12">
    <source>
        <dbReference type="ARBA" id="ARBA00023136"/>
    </source>
</evidence>
<evidence type="ECO:0000256" key="7">
    <source>
        <dbReference type="ARBA" id="ARBA00022679"/>
    </source>
</evidence>
<evidence type="ECO:0000313" key="19">
    <source>
        <dbReference type="EMBL" id="WRQ89058.1"/>
    </source>
</evidence>
<dbReference type="InterPro" id="IPR036641">
    <property type="entry name" value="HPT_dom_sf"/>
</dbReference>
<keyword evidence="10 19" id="KW-0547">Nucleotide-binding</keyword>
<dbReference type="Gene3D" id="2.60.40.10">
    <property type="entry name" value="Immunoglobulins"/>
    <property type="match status" value="1"/>
</dbReference>
<evidence type="ECO:0000313" key="20">
    <source>
        <dbReference type="Proteomes" id="UP000738431"/>
    </source>
</evidence>
<dbReference type="Gene3D" id="1.20.120.160">
    <property type="entry name" value="HPT domain"/>
    <property type="match status" value="1"/>
</dbReference>
<evidence type="ECO:0000256" key="10">
    <source>
        <dbReference type="ARBA" id="ARBA00022840"/>
    </source>
</evidence>
<dbReference type="SUPFAM" id="SSF52172">
    <property type="entry name" value="CheY-like"/>
    <property type="match status" value="1"/>
</dbReference>
<dbReference type="SUPFAM" id="SSF47384">
    <property type="entry name" value="Homodimeric domain of signal transducing histidine kinase"/>
    <property type="match status" value="1"/>
</dbReference>
<dbReference type="Proteomes" id="UP000738431">
    <property type="component" value="Chromosome"/>
</dbReference>
<feature type="transmembrane region" description="Helical" evidence="15">
    <location>
        <begin position="38"/>
        <end position="59"/>
    </location>
</feature>
<dbReference type="CDD" id="cd00082">
    <property type="entry name" value="HisKA"/>
    <property type="match status" value="1"/>
</dbReference>
<dbReference type="Pfam" id="PF00512">
    <property type="entry name" value="HisKA"/>
    <property type="match status" value="1"/>
</dbReference>
<gene>
    <name evidence="19" type="ORF">K1X11_006535</name>
</gene>
<dbReference type="PROSITE" id="PS50894">
    <property type="entry name" value="HPT"/>
    <property type="match status" value="1"/>
</dbReference>
<keyword evidence="7" id="KW-0808">Transferase</keyword>
<evidence type="ECO:0000256" key="3">
    <source>
        <dbReference type="ARBA" id="ARBA00012438"/>
    </source>
</evidence>
<dbReference type="InterPro" id="IPR001789">
    <property type="entry name" value="Sig_transdc_resp-reg_receiver"/>
</dbReference>
<dbReference type="InterPro" id="IPR004358">
    <property type="entry name" value="Sig_transdc_His_kin-like_C"/>
</dbReference>
<dbReference type="Pfam" id="PF01627">
    <property type="entry name" value="Hpt"/>
    <property type="match status" value="1"/>
</dbReference>
<comment type="subcellular location">
    <subcellularLocation>
        <location evidence="2">Cell inner membrane</location>
        <topology evidence="2">Multi-pass membrane protein</topology>
    </subcellularLocation>
</comment>
<keyword evidence="11 15" id="KW-1133">Transmembrane helix</keyword>
<dbReference type="PRINTS" id="PR00344">
    <property type="entry name" value="BCTRLSENSOR"/>
</dbReference>
<dbReference type="InterPro" id="IPR003594">
    <property type="entry name" value="HATPase_dom"/>
</dbReference>
<dbReference type="Pfam" id="PF00072">
    <property type="entry name" value="Response_reg"/>
    <property type="match status" value="1"/>
</dbReference>
<evidence type="ECO:0000256" key="8">
    <source>
        <dbReference type="ARBA" id="ARBA00022692"/>
    </source>
</evidence>
<dbReference type="InterPro" id="IPR008207">
    <property type="entry name" value="Sig_transdc_His_kin_Hpt_dom"/>
</dbReference>
<feature type="modified residue" description="Phosphohistidine" evidence="13">
    <location>
        <position position="1288"/>
    </location>
</feature>
<dbReference type="CDD" id="cd17546">
    <property type="entry name" value="REC_hyHK_CKI1_RcsC-like"/>
    <property type="match status" value="1"/>
</dbReference>
<evidence type="ECO:0000256" key="9">
    <source>
        <dbReference type="ARBA" id="ARBA00022777"/>
    </source>
</evidence>
<dbReference type="InterPro" id="IPR003661">
    <property type="entry name" value="HisK_dim/P_dom"/>
</dbReference>
<keyword evidence="20" id="KW-1185">Reference proteome</keyword>
<keyword evidence="6 14" id="KW-0597">Phosphoprotein</keyword>
<dbReference type="InterPro" id="IPR005467">
    <property type="entry name" value="His_kinase_dom"/>
</dbReference>
<dbReference type="Gene3D" id="3.40.50.2300">
    <property type="match status" value="1"/>
</dbReference>
<dbReference type="RefSeq" id="WP_221030931.1">
    <property type="nucleotide sequence ID" value="NZ_CP139781.1"/>
</dbReference>
<keyword evidence="4" id="KW-1003">Cell membrane</keyword>
<dbReference type="SMART" id="SM00388">
    <property type="entry name" value="HisKA"/>
    <property type="match status" value="1"/>
</dbReference>
<feature type="domain" description="Histidine kinase" evidence="16">
    <location>
        <begin position="844"/>
        <end position="1068"/>
    </location>
</feature>
<dbReference type="InterPro" id="IPR036097">
    <property type="entry name" value="HisK_dim/P_sf"/>
</dbReference>
<dbReference type="SUPFAM" id="SSF63829">
    <property type="entry name" value="Calcium-dependent phosphotriesterase"/>
    <property type="match status" value="1"/>
</dbReference>
<accession>A0ABZ1CC46</accession>
<dbReference type="EMBL" id="CP139781">
    <property type="protein sequence ID" value="WRQ89058.1"/>
    <property type="molecule type" value="Genomic_DNA"/>
</dbReference>
<evidence type="ECO:0000259" key="17">
    <source>
        <dbReference type="PROSITE" id="PS50110"/>
    </source>
</evidence>